<evidence type="ECO:0000313" key="3">
    <source>
        <dbReference type="EMBL" id="QIE89771.1"/>
    </source>
</evidence>
<organism evidence="3 4">
    <name type="scientific">Pseudomonas nitroreducens</name>
    <dbReference type="NCBI Taxonomy" id="46680"/>
    <lineage>
        <taxon>Bacteria</taxon>
        <taxon>Pseudomonadati</taxon>
        <taxon>Pseudomonadota</taxon>
        <taxon>Gammaproteobacteria</taxon>
        <taxon>Pseudomonadales</taxon>
        <taxon>Pseudomonadaceae</taxon>
        <taxon>Pseudomonas</taxon>
    </lineage>
</organism>
<dbReference type="InterPro" id="IPR000868">
    <property type="entry name" value="Isochorismatase-like_dom"/>
</dbReference>
<feature type="domain" description="Isochorismatase-like" evidence="2">
    <location>
        <begin position="12"/>
        <end position="196"/>
    </location>
</feature>
<dbReference type="RefSeq" id="WP_024764256.1">
    <property type="nucleotide sequence ID" value="NZ_CAMIIC010000002.1"/>
</dbReference>
<name>A0A6G6J5L8_PSENT</name>
<dbReference type="SUPFAM" id="SSF52499">
    <property type="entry name" value="Isochorismatase-like hydrolases"/>
    <property type="match status" value="1"/>
</dbReference>
<dbReference type="KEGG" id="pnt:G5B91_27335"/>
<protein>
    <submittedName>
        <fullName evidence="3">Cysteine hydrolase</fullName>
    </submittedName>
</protein>
<sequence>MLRGFDKGQRAALLISECQMAVLDPSLALFQGLAEQVAKRGIVSRIARLAQAFREAKLPVIHLHVAHRPGYIDLPRTSAIIAGSTKQNRMIAGSRDVEAVAELQPQEGDILHSRSFSLVAFHGTDLDATLRNMGVQTVVPVGVSTNVAISGMSLCASDLGYQVVVPEDCIAGATAESHEFIVANLLPLYSTLSDSDSVIQAIR</sequence>
<gene>
    <name evidence="3" type="ORF">G5B91_27335</name>
</gene>
<dbReference type="CDD" id="cd00431">
    <property type="entry name" value="cysteine_hydrolases"/>
    <property type="match status" value="1"/>
</dbReference>
<dbReference type="GO" id="GO:0016787">
    <property type="term" value="F:hydrolase activity"/>
    <property type="evidence" value="ECO:0007669"/>
    <property type="project" value="UniProtKB-KW"/>
</dbReference>
<dbReference type="AlphaFoldDB" id="A0A6G6J5L8"/>
<accession>A0A6G6J5L8</accession>
<proteinExistence type="predicted"/>
<dbReference type="PANTHER" id="PTHR43540">
    <property type="entry name" value="PEROXYUREIDOACRYLATE/UREIDOACRYLATE AMIDOHYDROLASE-RELATED"/>
    <property type="match status" value="1"/>
</dbReference>
<evidence type="ECO:0000259" key="2">
    <source>
        <dbReference type="Pfam" id="PF00857"/>
    </source>
</evidence>
<keyword evidence="1 3" id="KW-0378">Hydrolase</keyword>
<dbReference type="Proteomes" id="UP000501063">
    <property type="component" value="Chromosome"/>
</dbReference>
<evidence type="ECO:0000256" key="1">
    <source>
        <dbReference type="ARBA" id="ARBA00022801"/>
    </source>
</evidence>
<dbReference type="Pfam" id="PF00857">
    <property type="entry name" value="Isochorismatase"/>
    <property type="match status" value="1"/>
</dbReference>
<dbReference type="InterPro" id="IPR050272">
    <property type="entry name" value="Isochorismatase-like_hydrls"/>
</dbReference>
<reference evidence="3 4" key="1">
    <citation type="submission" date="2020-02" db="EMBL/GenBank/DDBJ databases">
        <title>Integrative conjugative elements (ICEs) and plasmids drive adaptation of Pseudomonas nitroreducens strain HBP1 to wastewater environment.</title>
        <authorList>
            <person name="Sentchilo V."/>
            <person name="Carraro N."/>
            <person name="Bertelli C."/>
            <person name="van der Meer J.R."/>
        </authorList>
    </citation>
    <scope>NUCLEOTIDE SEQUENCE [LARGE SCALE GENOMIC DNA]</scope>
    <source>
        <strain evidence="3 4">HBP1</strain>
    </source>
</reference>
<dbReference type="Gene3D" id="3.40.50.850">
    <property type="entry name" value="Isochorismatase-like"/>
    <property type="match status" value="1"/>
</dbReference>
<dbReference type="EMBL" id="CP049140">
    <property type="protein sequence ID" value="QIE89771.1"/>
    <property type="molecule type" value="Genomic_DNA"/>
</dbReference>
<evidence type="ECO:0000313" key="4">
    <source>
        <dbReference type="Proteomes" id="UP000501063"/>
    </source>
</evidence>
<dbReference type="InterPro" id="IPR036380">
    <property type="entry name" value="Isochorismatase-like_sf"/>
</dbReference>